<dbReference type="OrthoDB" id="10605505at2759"/>
<evidence type="ECO:0000313" key="1">
    <source>
        <dbReference type="EMBL" id="GFS92534.1"/>
    </source>
</evidence>
<gene>
    <name evidence="1" type="ORF">NPIL_501631</name>
</gene>
<name>A0A8X6N3V7_NEPPI</name>
<dbReference type="AlphaFoldDB" id="A0A8X6N3V7"/>
<evidence type="ECO:0000313" key="2">
    <source>
        <dbReference type="Proteomes" id="UP000887013"/>
    </source>
</evidence>
<comment type="caution">
    <text evidence="1">The sequence shown here is derived from an EMBL/GenBank/DDBJ whole genome shotgun (WGS) entry which is preliminary data.</text>
</comment>
<accession>A0A8X6N3V7</accession>
<proteinExistence type="predicted"/>
<dbReference type="EMBL" id="BMAW01053709">
    <property type="protein sequence ID" value="GFS92534.1"/>
    <property type="molecule type" value="Genomic_DNA"/>
</dbReference>
<dbReference type="Proteomes" id="UP000887013">
    <property type="component" value="Unassembled WGS sequence"/>
</dbReference>
<keyword evidence="2" id="KW-1185">Reference proteome</keyword>
<reference evidence="1" key="1">
    <citation type="submission" date="2020-08" db="EMBL/GenBank/DDBJ databases">
        <title>Multicomponent nature underlies the extraordinary mechanical properties of spider dragline silk.</title>
        <authorList>
            <person name="Kono N."/>
            <person name="Nakamura H."/>
            <person name="Mori M."/>
            <person name="Yoshida Y."/>
            <person name="Ohtoshi R."/>
            <person name="Malay A.D."/>
            <person name="Moran D.A.P."/>
            <person name="Tomita M."/>
            <person name="Numata K."/>
            <person name="Arakawa K."/>
        </authorList>
    </citation>
    <scope>NUCLEOTIDE SEQUENCE</scope>
</reference>
<organism evidence="1 2">
    <name type="scientific">Nephila pilipes</name>
    <name type="common">Giant wood spider</name>
    <name type="synonym">Nephila maculata</name>
    <dbReference type="NCBI Taxonomy" id="299642"/>
    <lineage>
        <taxon>Eukaryota</taxon>
        <taxon>Metazoa</taxon>
        <taxon>Ecdysozoa</taxon>
        <taxon>Arthropoda</taxon>
        <taxon>Chelicerata</taxon>
        <taxon>Arachnida</taxon>
        <taxon>Araneae</taxon>
        <taxon>Araneomorphae</taxon>
        <taxon>Entelegynae</taxon>
        <taxon>Araneoidea</taxon>
        <taxon>Nephilidae</taxon>
        <taxon>Nephila</taxon>
    </lineage>
</organism>
<protein>
    <submittedName>
        <fullName evidence="1">Uncharacterized protein</fullName>
    </submittedName>
</protein>
<sequence>MPSSCTDRELTVALSRYLLIKLSKSASKPLPKRHRNTPYRLWLVYFPDELTRKSTAGHHASSGRITQFPYARYPIWLPRFASQIACLRYRLSASRQAIIFHYKNKATDRVGESHFKNEAMRPHSDKIAFGDQLSGRLVDECIDLRGQKQESNNPQRQVDNQSAKVLSLSVQIFHCFSVEFSGN</sequence>